<reference evidence="4 5" key="1">
    <citation type="submission" date="2020-08" db="EMBL/GenBank/DDBJ databases">
        <title>Sequencing the genomes of 1000 actinobacteria strains.</title>
        <authorList>
            <person name="Klenk H.-P."/>
        </authorList>
    </citation>
    <scope>NUCLEOTIDE SEQUENCE [LARGE SCALE GENOMIC DNA]</scope>
    <source>
        <strain evidence="4 5">DSM 43675</strain>
    </source>
</reference>
<dbReference type="GO" id="GO:0004803">
    <property type="term" value="F:transposase activity"/>
    <property type="evidence" value="ECO:0007669"/>
    <property type="project" value="TreeGrafter"/>
</dbReference>
<dbReference type="Gene3D" id="3.30.420.10">
    <property type="entry name" value="Ribonuclease H-like superfamily/Ribonuclease H"/>
    <property type="match status" value="1"/>
</dbReference>
<dbReference type="RefSeq" id="WP_221493241.1">
    <property type="nucleotide sequence ID" value="NZ_JACHMQ010000001.1"/>
</dbReference>
<organism evidence="4 5">
    <name type="scientific">Actinomadura coerulea</name>
    <dbReference type="NCBI Taxonomy" id="46159"/>
    <lineage>
        <taxon>Bacteria</taxon>
        <taxon>Bacillati</taxon>
        <taxon>Actinomycetota</taxon>
        <taxon>Actinomycetes</taxon>
        <taxon>Streptosporangiales</taxon>
        <taxon>Thermomonosporaceae</taxon>
        <taxon>Actinomadura</taxon>
    </lineage>
</organism>
<feature type="domain" description="Integrase catalytic" evidence="3">
    <location>
        <begin position="217"/>
        <end position="381"/>
    </location>
</feature>
<sequence>MPGRRLTAAERAQIEVLFGAGRSFPQIAEAIGRDRSTVWREVRRNHSYRRSDAGGGGARYPGRATTACPGGLGGLYRWTYSHVAAQRKADERARRHRPGKLIGNSGNKGRAWCQGRLWPVVRDLLVRRWSPQQIAAHLRAAYPDQPEMRVSHETIYQAIYYQARGRMRAELARQLQLRPGEGSVLRSGRAARRPPSRLARAESAARSRRPWIQGLHISARPAQAADRAVPGHWEGDLVIGARGSSAIITLVERTTRFVMLGALPHSRVSEQVTGVLTTLMRRLPAELAATLTWDQESEMAQHADFTLATGCRVYFCDPHAPWQRGSNENTNGLLRQYFPRSSTDFRNYTQHDLDEVARQLNGRPRQTLNWKTPAQALNEYLVATTA</sequence>
<dbReference type="InterPro" id="IPR053392">
    <property type="entry name" value="Transposase_IS30-like"/>
</dbReference>
<dbReference type="Pfam" id="PF00665">
    <property type="entry name" value="rve"/>
    <property type="match status" value="1"/>
</dbReference>
<keyword evidence="5" id="KW-1185">Reference proteome</keyword>
<keyword evidence="1" id="KW-0233">DNA recombination</keyword>
<dbReference type="InterPro" id="IPR001584">
    <property type="entry name" value="Integrase_cat-core"/>
</dbReference>
<dbReference type="InterPro" id="IPR012337">
    <property type="entry name" value="RNaseH-like_sf"/>
</dbReference>
<dbReference type="Gene3D" id="1.10.10.60">
    <property type="entry name" value="Homeodomain-like"/>
    <property type="match status" value="1"/>
</dbReference>
<feature type="region of interest" description="Disordered" evidence="2">
    <location>
        <begin position="182"/>
        <end position="205"/>
    </location>
</feature>
<dbReference type="GO" id="GO:0005829">
    <property type="term" value="C:cytosol"/>
    <property type="evidence" value="ECO:0007669"/>
    <property type="project" value="TreeGrafter"/>
</dbReference>
<dbReference type="GO" id="GO:0003676">
    <property type="term" value="F:nucleic acid binding"/>
    <property type="evidence" value="ECO:0007669"/>
    <property type="project" value="InterPro"/>
</dbReference>
<dbReference type="GO" id="GO:0015074">
    <property type="term" value="P:DNA integration"/>
    <property type="evidence" value="ECO:0007669"/>
    <property type="project" value="InterPro"/>
</dbReference>
<evidence type="ECO:0000313" key="5">
    <source>
        <dbReference type="Proteomes" id="UP000546324"/>
    </source>
</evidence>
<dbReference type="PANTHER" id="PTHR10948:SF23">
    <property type="entry name" value="TRANSPOSASE INSI FOR INSERTION SEQUENCE ELEMENT IS30A-RELATED"/>
    <property type="match status" value="1"/>
</dbReference>
<dbReference type="Pfam" id="PF13936">
    <property type="entry name" value="HTH_38"/>
    <property type="match status" value="1"/>
</dbReference>
<dbReference type="GO" id="GO:0006310">
    <property type="term" value="P:DNA recombination"/>
    <property type="evidence" value="ECO:0007669"/>
    <property type="project" value="UniProtKB-KW"/>
</dbReference>
<proteinExistence type="predicted"/>
<comment type="caution">
    <text evidence="4">The sequence shown here is derived from an EMBL/GenBank/DDBJ whole genome shotgun (WGS) entry which is preliminary data.</text>
</comment>
<name>A0A7X0G0T2_9ACTN</name>
<dbReference type="EMBL" id="JACHMQ010000001">
    <property type="protein sequence ID" value="MBB6397295.1"/>
    <property type="molecule type" value="Genomic_DNA"/>
</dbReference>
<dbReference type="PROSITE" id="PS50994">
    <property type="entry name" value="INTEGRASE"/>
    <property type="match status" value="1"/>
</dbReference>
<dbReference type="InterPro" id="IPR036397">
    <property type="entry name" value="RNaseH_sf"/>
</dbReference>
<evidence type="ECO:0000256" key="2">
    <source>
        <dbReference type="SAM" id="MobiDB-lite"/>
    </source>
</evidence>
<evidence type="ECO:0000313" key="4">
    <source>
        <dbReference type="EMBL" id="MBB6397295.1"/>
    </source>
</evidence>
<gene>
    <name evidence="4" type="ORF">BKA00_004209</name>
</gene>
<dbReference type="InterPro" id="IPR025246">
    <property type="entry name" value="IS30-like_HTH"/>
</dbReference>
<dbReference type="NCBIfam" id="NF033563">
    <property type="entry name" value="transpos_IS30"/>
    <property type="match status" value="1"/>
</dbReference>
<dbReference type="GO" id="GO:0032196">
    <property type="term" value="P:transposition"/>
    <property type="evidence" value="ECO:0007669"/>
    <property type="project" value="TreeGrafter"/>
</dbReference>
<evidence type="ECO:0000259" key="3">
    <source>
        <dbReference type="PROSITE" id="PS50994"/>
    </source>
</evidence>
<dbReference type="Proteomes" id="UP000546324">
    <property type="component" value="Unassembled WGS sequence"/>
</dbReference>
<protein>
    <submittedName>
        <fullName evidence="4">IS30 family transposase</fullName>
    </submittedName>
</protein>
<dbReference type="InterPro" id="IPR051917">
    <property type="entry name" value="Transposase-Integrase"/>
</dbReference>
<dbReference type="PANTHER" id="PTHR10948">
    <property type="entry name" value="TRANSPOSASE"/>
    <property type="match status" value="1"/>
</dbReference>
<accession>A0A7X0G0T2</accession>
<dbReference type="SUPFAM" id="SSF53098">
    <property type="entry name" value="Ribonuclease H-like"/>
    <property type="match status" value="1"/>
</dbReference>
<dbReference type="AlphaFoldDB" id="A0A7X0G0T2"/>
<evidence type="ECO:0000256" key="1">
    <source>
        <dbReference type="ARBA" id="ARBA00023172"/>
    </source>
</evidence>